<dbReference type="GeneID" id="66080539"/>
<dbReference type="AlphaFoldDB" id="A0A9P7RUW3"/>
<comment type="caution">
    <text evidence="2">The sequence shown here is derived from an EMBL/GenBank/DDBJ whole genome shotgun (WGS) entry which is preliminary data.</text>
</comment>
<feature type="compositionally biased region" description="Low complexity" evidence="1">
    <location>
        <begin position="75"/>
        <end position="114"/>
    </location>
</feature>
<feature type="compositionally biased region" description="Polar residues" evidence="1">
    <location>
        <begin position="62"/>
        <end position="74"/>
    </location>
</feature>
<sequence length="163" mass="17378">MSFFLSLGDESPLDSPAASLGSCFPPTTPTPESFPDFFPKEIISSPNFFPNSTNKDSHTRTKPNLFSHITRQAPTSSSTTGTGSDSSIVRSTKSNASIASSSSSSSSFSTSRPSGAVVPRPPRQVQKKQKTTSFGDRRGYGFSIDLAGSDKVFGNHSGRDVRF</sequence>
<evidence type="ECO:0000256" key="1">
    <source>
        <dbReference type="SAM" id="MobiDB-lite"/>
    </source>
</evidence>
<name>A0A9P7RUW3_9AGAR</name>
<evidence type="ECO:0000313" key="2">
    <source>
        <dbReference type="EMBL" id="KAG7089815.1"/>
    </source>
</evidence>
<protein>
    <submittedName>
        <fullName evidence="2">Uncharacterized protein</fullName>
    </submittedName>
</protein>
<feature type="compositionally biased region" description="Polar residues" evidence="1">
    <location>
        <begin position="44"/>
        <end position="54"/>
    </location>
</feature>
<organism evidence="2 3">
    <name type="scientific">Marasmius oreades</name>
    <name type="common">fairy-ring Marasmius</name>
    <dbReference type="NCBI Taxonomy" id="181124"/>
    <lineage>
        <taxon>Eukaryota</taxon>
        <taxon>Fungi</taxon>
        <taxon>Dikarya</taxon>
        <taxon>Basidiomycota</taxon>
        <taxon>Agaricomycotina</taxon>
        <taxon>Agaricomycetes</taxon>
        <taxon>Agaricomycetidae</taxon>
        <taxon>Agaricales</taxon>
        <taxon>Marasmiineae</taxon>
        <taxon>Marasmiaceae</taxon>
        <taxon>Marasmius</taxon>
    </lineage>
</organism>
<accession>A0A9P7RUW3</accession>
<gene>
    <name evidence="2" type="ORF">E1B28_011464</name>
</gene>
<dbReference type="RefSeq" id="XP_043006285.1">
    <property type="nucleotide sequence ID" value="XM_043156498.1"/>
</dbReference>
<dbReference type="KEGG" id="more:E1B28_011464"/>
<evidence type="ECO:0000313" key="3">
    <source>
        <dbReference type="Proteomes" id="UP001049176"/>
    </source>
</evidence>
<keyword evidence="3" id="KW-1185">Reference proteome</keyword>
<dbReference type="Proteomes" id="UP001049176">
    <property type="component" value="Chromosome 7"/>
</dbReference>
<dbReference type="EMBL" id="CM032187">
    <property type="protein sequence ID" value="KAG7089815.1"/>
    <property type="molecule type" value="Genomic_DNA"/>
</dbReference>
<dbReference type="OrthoDB" id="10474609at2759"/>
<feature type="region of interest" description="Disordered" evidence="1">
    <location>
        <begin position="1"/>
        <end position="163"/>
    </location>
</feature>
<reference evidence="2" key="1">
    <citation type="journal article" date="2021" name="Genome Biol. Evol.">
        <title>The assembled and annotated genome of the fairy-ring fungus Marasmius oreades.</title>
        <authorList>
            <person name="Hiltunen M."/>
            <person name="Ament-Velasquez S.L."/>
            <person name="Johannesson H."/>
        </authorList>
    </citation>
    <scope>NUCLEOTIDE SEQUENCE</scope>
    <source>
        <strain evidence="2">03SP1</strain>
    </source>
</reference>
<proteinExistence type="predicted"/>